<name>A0ACC1X5F3_MELAZ</name>
<reference evidence="1 2" key="1">
    <citation type="journal article" date="2023" name="Science">
        <title>Complex scaffold remodeling in plant triterpene biosynthesis.</title>
        <authorList>
            <person name="De La Pena R."/>
            <person name="Hodgson H."/>
            <person name="Liu J.C."/>
            <person name="Stephenson M.J."/>
            <person name="Martin A.C."/>
            <person name="Owen C."/>
            <person name="Harkess A."/>
            <person name="Leebens-Mack J."/>
            <person name="Jimenez L.E."/>
            <person name="Osbourn A."/>
            <person name="Sattely E.S."/>
        </authorList>
    </citation>
    <scope>NUCLEOTIDE SEQUENCE [LARGE SCALE GENOMIC DNA]</scope>
    <source>
        <strain evidence="2">cv. JPN11</strain>
        <tissue evidence="1">Leaf</tissue>
    </source>
</reference>
<sequence length="1033" mass="113375">MEKYLKDFDVEHKNPSEEALRRWRSAVTIFKNKRRRFRMVADLDKRSEAEKKKLKIQEKIRVALYVQKAALQFIDAGGRAEYKLSDEARQAGFGIDPDELASIARGHDIKGLNLIGGVEGIARKVSVSPNEGVHESDIPNRQKIYGVNRYTEKPPRTFFMFVWEALQDLTLIILMVCAVVSIGVGLATEGWPEGLYDGLGIILSIFLVVMVTAISDYKQSLQFRDLDREKKKIFIQVTRDGRRQKVSIYDMVVGDIVHLSIGDQVPADGIFISGHSLLIDESSLSGESEPVNIYEEKPFLLAGTKVQDGSGKMLVTAVGMRTEWGKLMETLNEGGEDETPLQVKLNGVATIIGKIGLFFAVLTFLVLAARFLVEKAIRNEITEWSSADALTLIDYFAVAVTIIVVAVPEGLPLAVTLSLAFAMKKLMNSRALVRNLSACETMGSANCICTDKTGTLTTNHMVVDKIWICDKITKIEGNKREGIFRSEISESVLNITLQAIFQNTGSEVVKDKDGKTSILGTPTESAILEFGLLLGGDFEAQRKEFKIVKVEPFNSVRKKMSVLVALPEGGIRAFCKGASEIVLRMCDKVITDNGEPVPISEERERKITDVINGFASEALRTLCLAFKDLNDSSDENSIPDNGYTLITVVGIKDPVRPEVKEAVQSCLEAGITVRMVTGDNINTAKAIAKECGILTSDGEAVEGPEFRNMSPDEMKRIIPKLQVMARSLPLDKHTLVTQLIALGNVVAVTGDGTNDAPALHESDIGLAMGIAGTEVAKENADVIILDDNFSTIVNVAKWGRAVYINIQKFVQFQLTVNVVALVINFVSACISGSAPLTAVQLLWVNMIMDTLGALALATEPPHDGLMKRPPVGRGESFITKVMWRNIIGQSIYQLIILGALNFYGKQILGLSGSDASAILNTVIFNSFVFCQVFNEINSRDMEKINVFRGIFDSWMFVGILVITVAFQVIIVEFLGTFASTVPLSWQLWLLCILIGAVSMPVSAIIKCIPLKKDVVKPQHHDGYEALPSGPEMA</sequence>
<proteinExistence type="predicted"/>
<accession>A0ACC1X5F3</accession>
<gene>
    <name evidence="1" type="ORF">OWV82_020033</name>
</gene>
<organism evidence="1 2">
    <name type="scientific">Melia azedarach</name>
    <name type="common">Chinaberry tree</name>
    <dbReference type="NCBI Taxonomy" id="155640"/>
    <lineage>
        <taxon>Eukaryota</taxon>
        <taxon>Viridiplantae</taxon>
        <taxon>Streptophyta</taxon>
        <taxon>Embryophyta</taxon>
        <taxon>Tracheophyta</taxon>
        <taxon>Spermatophyta</taxon>
        <taxon>Magnoliopsida</taxon>
        <taxon>eudicotyledons</taxon>
        <taxon>Gunneridae</taxon>
        <taxon>Pentapetalae</taxon>
        <taxon>rosids</taxon>
        <taxon>malvids</taxon>
        <taxon>Sapindales</taxon>
        <taxon>Meliaceae</taxon>
        <taxon>Melia</taxon>
    </lineage>
</organism>
<protein>
    <submittedName>
        <fullName evidence="1">Calcium-transporting ATPase</fullName>
    </submittedName>
</protein>
<evidence type="ECO:0000313" key="1">
    <source>
        <dbReference type="EMBL" id="KAJ4706379.1"/>
    </source>
</evidence>
<dbReference type="Proteomes" id="UP001164539">
    <property type="component" value="Chromosome 11"/>
</dbReference>
<keyword evidence="2" id="KW-1185">Reference proteome</keyword>
<evidence type="ECO:0000313" key="2">
    <source>
        <dbReference type="Proteomes" id="UP001164539"/>
    </source>
</evidence>
<dbReference type="EMBL" id="CM051404">
    <property type="protein sequence ID" value="KAJ4706379.1"/>
    <property type="molecule type" value="Genomic_DNA"/>
</dbReference>
<comment type="caution">
    <text evidence="1">The sequence shown here is derived from an EMBL/GenBank/DDBJ whole genome shotgun (WGS) entry which is preliminary data.</text>
</comment>